<evidence type="ECO:0000313" key="2">
    <source>
        <dbReference type="EMBL" id="MPM14012.1"/>
    </source>
</evidence>
<evidence type="ECO:0000256" key="1">
    <source>
        <dbReference type="SAM" id="MobiDB-lite"/>
    </source>
</evidence>
<gene>
    <name evidence="2" type="ORF">SDC9_60372</name>
</gene>
<feature type="compositionally biased region" description="Basic residues" evidence="1">
    <location>
        <begin position="188"/>
        <end position="197"/>
    </location>
</feature>
<dbReference type="AlphaFoldDB" id="A0A644XCV5"/>
<protein>
    <submittedName>
        <fullName evidence="2">Uncharacterized protein</fullName>
    </submittedName>
</protein>
<reference evidence="2" key="1">
    <citation type="submission" date="2019-08" db="EMBL/GenBank/DDBJ databases">
        <authorList>
            <person name="Kucharzyk K."/>
            <person name="Murdoch R.W."/>
            <person name="Higgins S."/>
            <person name="Loffler F."/>
        </authorList>
    </citation>
    <scope>NUCLEOTIDE SEQUENCE</scope>
</reference>
<feature type="region of interest" description="Disordered" evidence="1">
    <location>
        <begin position="172"/>
        <end position="197"/>
    </location>
</feature>
<dbReference type="EMBL" id="VSSQ01002211">
    <property type="protein sequence ID" value="MPM14012.1"/>
    <property type="molecule type" value="Genomic_DNA"/>
</dbReference>
<comment type="caution">
    <text evidence="2">The sequence shown here is derived from an EMBL/GenBank/DDBJ whole genome shotgun (WGS) entry which is preliminary data.</text>
</comment>
<feature type="compositionally biased region" description="Polar residues" evidence="1">
    <location>
        <begin position="177"/>
        <end position="187"/>
    </location>
</feature>
<accession>A0A644XCV5</accession>
<name>A0A644XCV5_9ZZZZ</name>
<proteinExistence type="predicted"/>
<sequence length="197" mass="22266">MSLVFDLHKKAMEYSQQALLARANADESLSSDLYNKALKCEIEAISNIPKNTSSEPTLSILISSAASLAYKAGDTRLAYKLSKQGLQNSPPEYIRNNLNIILSTILRESFELKNYFPTRRFSSKNMGHQPSKIRRKKFIGSISSRPFENSLSIKRRSVVKLHNQTSIIGISRRSQEPAFSSPMNNSKGKVRKKNTRR</sequence>
<organism evidence="2">
    <name type="scientific">bioreactor metagenome</name>
    <dbReference type="NCBI Taxonomy" id="1076179"/>
    <lineage>
        <taxon>unclassified sequences</taxon>
        <taxon>metagenomes</taxon>
        <taxon>ecological metagenomes</taxon>
    </lineage>
</organism>